<dbReference type="EMBL" id="UINC01087481">
    <property type="protein sequence ID" value="SVC36881.1"/>
    <property type="molecule type" value="Genomic_DNA"/>
</dbReference>
<protein>
    <submittedName>
        <fullName evidence="1">Uncharacterized protein</fullName>
    </submittedName>
</protein>
<name>A0A382LPS4_9ZZZZ</name>
<feature type="non-terminal residue" evidence="1">
    <location>
        <position position="1"/>
    </location>
</feature>
<proteinExistence type="predicted"/>
<evidence type="ECO:0000313" key="1">
    <source>
        <dbReference type="EMBL" id="SVC36881.1"/>
    </source>
</evidence>
<reference evidence="1" key="1">
    <citation type="submission" date="2018-05" db="EMBL/GenBank/DDBJ databases">
        <authorList>
            <person name="Lanie J.A."/>
            <person name="Ng W.-L."/>
            <person name="Kazmierczak K.M."/>
            <person name="Andrzejewski T.M."/>
            <person name="Davidsen T.M."/>
            <person name="Wayne K.J."/>
            <person name="Tettelin H."/>
            <person name="Glass J.I."/>
            <person name="Rusch D."/>
            <person name="Podicherti R."/>
            <person name="Tsui H.-C.T."/>
            <person name="Winkler M.E."/>
        </authorList>
    </citation>
    <scope>NUCLEOTIDE SEQUENCE</scope>
</reference>
<dbReference type="AlphaFoldDB" id="A0A382LPS4"/>
<accession>A0A382LPS4</accession>
<sequence length="44" mass="5112">VTVYESFEKIASKEPFAGFEGLQEDTGKWKRFRMDRIVSMVAIN</sequence>
<organism evidence="1">
    <name type="scientific">marine metagenome</name>
    <dbReference type="NCBI Taxonomy" id="408172"/>
    <lineage>
        <taxon>unclassified sequences</taxon>
        <taxon>metagenomes</taxon>
        <taxon>ecological metagenomes</taxon>
    </lineage>
</organism>
<gene>
    <name evidence="1" type="ORF">METZ01_LOCUS289735</name>
</gene>